<dbReference type="CDD" id="cd13896">
    <property type="entry name" value="CuRO_3_CopA"/>
    <property type="match status" value="1"/>
</dbReference>
<evidence type="ECO:0000313" key="7">
    <source>
        <dbReference type="Proteomes" id="UP001521137"/>
    </source>
</evidence>
<evidence type="ECO:0000259" key="5">
    <source>
        <dbReference type="Pfam" id="PF07731"/>
    </source>
</evidence>
<dbReference type="SUPFAM" id="SSF49503">
    <property type="entry name" value="Cupredoxins"/>
    <property type="match status" value="2"/>
</dbReference>
<dbReference type="PANTHER" id="PTHR11709:SF394">
    <property type="entry name" value="FI03373P-RELATED"/>
    <property type="match status" value="1"/>
</dbReference>
<evidence type="ECO:0000259" key="4">
    <source>
        <dbReference type="Pfam" id="PF00394"/>
    </source>
</evidence>
<evidence type="ECO:0000256" key="3">
    <source>
        <dbReference type="ARBA" id="ARBA00023008"/>
    </source>
</evidence>
<evidence type="ECO:0000256" key="1">
    <source>
        <dbReference type="ARBA" id="ARBA00022723"/>
    </source>
</evidence>
<dbReference type="Proteomes" id="UP001521137">
    <property type="component" value="Unassembled WGS sequence"/>
</dbReference>
<dbReference type="RefSeq" id="WP_235313552.1">
    <property type="nucleotide sequence ID" value="NZ_JAKGAS010000008.1"/>
</dbReference>
<keyword evidence="2" id="KW-0560">Oxidoreductase</keyword>
<dbReference type="Gene3D" id="2.60.40.420">
    <property type="entry name" value="Cupredoxins - blue copper proteins"/>
    <property type="match status" value="2"/>
</dbReference>
<dbReference type="InterPro" id="IPR011706">
    <property type="entry name" value="Cu-oxidase_C"/>
</dbReference>
<evidence type="ECO:0000256" key="2">
    <source>
        <dbReference type="ARBA" id="ARBA00023002"/>
    </source>
</evidence>
<comment type="caution">
    <text evidence="6">The sequence shown here is derived from an EMBL/GenBank/DDBJ whole genome shotgun (WGS) entry which is preliminary data.</text>
</comment>
<keyword evidence="3" id="KW-0186">Copper</keyword>
<feature type="domain" description="Plastocyanin-like" evidence="5">
    <location>
        <begin position="229"/>
        <end position="339"/>
    </location>
</feature>
<dbReference type="Pfam" id="PF07731">
    <property type="entry name" value="Cu-oxidase_2"/>
    <property type="match status" value="1"/>
</dbReference>
<accession>A0ABS9D906</accession>
<reference evidence="6 7" key="1">
    <citation type="submission" date="2022-01" db="EMBL/GenBank/DDBJ databases">
        <title>Paraglaciecola sp. G1-23.</title>
        <authorList>
            <person name="Jin M.S."/>
            <person name="Han D.M."/>
            <person name="Kim H.M."/>
            <person name="Jeon C.O."/>
        </authorList>
    </citation>
    <scope>NUCLEOTIDE SEQUENCE [LARGE SCALE GENOMIC DNA]</scope>
    <source>
        <strain evidence="6 7">G1-23</strain>
    </source>
</reference>
<dbReference type="InterPro" id="IPR045087">
    <property type="entry name" value="Cu-oxidase_fam"/>
</dbReference>
<feature type="domain" description="Plastocyanin-like" evidence="4">
    <location>
        <begin position="35"/>
        <end position="124"/>
    </location>
</feature>
<dbReference type="InterPro" id="IPR034279">
    <property type="entry name" value="CuRO_3_CopA"/>
</dbReference>
<dbReference type="InterPro" id="IPR002355">
    <property type="entry name" value="Cu_oxidase_Cu_BS"/>
</dbReference>
<dbReference type="PANTHER" id="PTHR11709">
    <property type="entry name" value="MULTI-COPPER OXIDASE"/>
    <property type="match status" value="1"/>
</dbReference>
<evidence type="ECO:0000313" key="6">
    <source>
        <dbReference type="EMBL" id="MCF2949452.1"/>
    </source>
</evidence>
<dbReference type="PROSITE" id="PS00080">
    <property type="entry name" value="MULTICOPPER_OXIDASE2"/>
    <property type="match status" value="1"/>
</dbReference>
<dbReference type="InterPro" id="IPR001117">
    <property type="entry name" value="Cu-oxidase_2nd"/>
</dbReference>
<keyword evidence="1" id="KW-0479">Metal-binding</keyword>
<keyword evidence="7" id="KW-1185">Reference proteome</keyword>
<gene>
    <name evidence="6" type="ORF">L0668_15135</name>
</gene>
<sequence length="511" mass="57163">MISIKGYLENSSLDAWLTNRWQRMEGMDVSDVGYDAFLANGQTSLNLLPQAKVGDKVRVRLINSGASSYFDIQQSSGAFKVVAADGLDVQAVKVKELRMGMAETYDVVVTIPESGAYEFAANNMDGTGGVKITLGQGEVISSPDPKRPNVFAKMEHGEGHGGAHTNMTQQGGDHSMHQMQAAPNVDEMSQHANHQMMKTPKPEADKLDYSMLKSKEPVLYSGELQEFTLELTGDMESYNWSFNNTPLSKADVLKIDRGKVVRFHFKNESMMHHPLHLHGHFFKVISGNGEYNVLKHTVDVPPMGNVTIEFAANEEKAWFFHCHNLYHAKTGMARVVQYSDYEGNPEFAKAKMASNEIMDNDWYVRTDLGFYSSFADLSVRYSNTLHSVEFDATNYFSEYNQVSLDYNYKTSRWLRYFIGLEREHEENSVLVGIKYVTPFNIDTALWINNQGEIQAEAETSFQLTPSIGLDLGVSTQEEWQVTLEYSSSPSWSIGINANQTSGVGVGIAATF</sequence>
<protein>
    <submittedName>
        <fullName evidence="6">Multicopper oxidase domain-containing protein</fullName>
    </submittedName>
</protein>
<proteinExistence type="predicted"/>
<dbReference type="Pfam" id="PF00394">
    <property type="entry name" value="Cu-oxidase"/>
    <property type="match status" value="1"/>
</dbReference>
<organism evidence="6 7">
    <name type="scientific">Paraglaciecola algarum</name>
    <dbReference type="NCBI Taxonomy" id="3050085"/>
    <lineage>
        <taxon>Bacteria</taxon>
        <taxon>Pseudomonadati</taxon>
        <taxon>Pseudomonadota</taxon>
        <taxon>Gammaproteobacteria</taxon>
        <taxon>Alteromonadales</taxon>
        <taxon>Alteromonadaceae</taxon>
        <taxon>Paraglaciecola</taxon>
    </lineage>
</organism>
<dbReference type="EMBL" id="JAKGAS010000008">
    <property type="protein sequence ID" value="MCF2949452.1"/>
    <property type="molecule type" value="Genomic_DNA"/>
</dbReference>
<dbReference type="InterPro" id="IPR008972">
    <property type="entry name" value="Cupredoxin"/>
</dbReference>
<name>A0ABS9D906_9ALTE</name>